<dbReference type="GO" id="GO:0008170">
    <property type="term" value="F:N-methyltransferase activity"/>
    <property type="evidence" value="ECO:0007669"/>
    <property type="project" value="InterPro"/>
</dbReference>
<evidence type="ECO:0000259" key="9">
    <source>
        <dbReference type="Pfam" id="PF02384"/>
    </source>
</evidence>
<reference evidence="11" key="1">
    <citation type="submission" date="2013-01" db="EMBL/GenBank/DDBJ databases">
        <title>Genome draft of Hydrogenophaga taeniospiralis 2K1.</title>
        <authorList>
            <person name="Gomila M."/>
            <person name="Lalucat J."/>
        </authorList>
    </citation>
    <scope>NUCLEOTIDE SEQUENCE</scope>
    <source>
        <strain evidence="11">CCUG 15921</strain>
    </source>
</reference>
<organism evidence="11 12">
    <name type="scientific">Hydrogenophaga taeniospiralis CCUG 15921</name>
    <dbReference type="NCBI Taxonomy" id="1281780"/>
    <lineage>
        <taxon>Bacteria</taxon>
        <taxon>Pseudomonadati</taxon>
        <taxon>Pseudomonadota</taxon>
        <taxon>Betaproteobacteria</taxon>
        <taxon>Burkholderiales</taxon>
        <taxon>Comamonadaceae</taxon>
        <taxon>Hydrogenophaga</taxon>
    </lineage>
</organism>
<evidence type="ECO:0000259" key="10">
    <source>
        <dbReference type="Pfam" id="PF12161"/>
    </source>
</evidence>
<dbReference type="Gene3D" id="1.20.1260.30">
    <property type="match status" value="1"/>
</dbReference>
<accession>A0A9X4NQJ7</accession>
<protein>
    <recommendedName>
        <fullName evidence="2">site-specific DNA-methyltransferase (adenine-specific)</fullName>
        <ecNumber evidence="2">2.1.1.72</ecNumber>
    </recommendedName>
</protein>
<dbReference type="InterPro" id="IPR029063">
    <property type="entry name" value="SAM-dependent_MTases_sf"/>
</dbReference>
<feature type="domain" description="DNA methylase adenine-specific" evidence="9">
    <location>
        <begin position="215"/>
        <end position="551"/>
    </location>
</feature>
<dbReference type="InterPro" id="IPR003356">
    <property type="entry name" value="DNA_methylase_A-5"/>
</dbReference>
<dbReference type="InterPro" id="IPR022749">
    <property type="entry name" value="D12N6_MeTrfase_N"/>
</dbReference>
<comment type="caution">
    <text evidence="11">The sequence shown here is derived from an EMBL/GenBank/DDBJ whole genome shotgun (WGS) entry which is preliminary data.</text>
</comment>
<evidence type="ECO:0000256" key="3">
    <source>
        <dbReference type="ARBA" id="ARBA00022603"/>
    </source>
</evidence>
<dbReference type="SUPFAM" id="SSF53335">
    <property type="entry name" value="S-adenosyl-L-methionine-dependent methyltransferases"/>
    <property type="match status" value="1"/>
</dbReference>
<sequence length="593" mass="67240">MNLTEQQFFNDLEKKLWTAADKLRSNLDAAVYKHVVLGLLFLKYVSDAFEERQKELKAQFTDPAHDYYMNPAEYPGSYDEDLAAELEVRDYYTEKNVFWVPIEARWPTLVQCAQLPPKSDLPWLAPKRDADGRYLRDGNGELVLVPEKMRTVGWLIDNAMEAIERENEKKLKNVLNKNFASTELESAKLADLINLFSDTNFHATEYRGQPLNLQAKDILGHIYEYFLGQFALAEGKKGGQYYTPKAIVSLIVNMLQPFKGRVYDPAMGSGGFFVQSEEFIEQHSGKPANNGKAGVGNKASGQISVYGQESNPTTWKLAAMNMAIRGIDFNFGGGHADTLLNDLHPDLRADYVMANPPFNMKEWWNAKLEKDPRWIAGTPPQGNANFAWLQHMLYHLAPTGSMALLLANGSMSSNTNNEGEIRKRLVEDDYVECMVALPGQLFTNTQIPACIWFLTRDKANGFNLNKKKRDRRKQFLFIDARQMGYMKDRVLRDFTQADIDKIADTFHAWQQGEGYEDVKGFCCSASLDDIRKHEHVLTPGRYVGAEDQEEDTEAFADKMARLTAQLAEQFAESSKLEGEIKKNLAGLGYAFED</sequence>
<dbReference type="GO" id="GO:0032259">
    <property type="term" value="P:methylation"/>
    <property type="evidence" value="ECO:0007669"/>
    <property type="project" value="UniProtKB-KW"/>
</dbReference>
<dbReference type="Pfam" id="PF12161">
    <property type="entry name" value="HsdM_N"/>
    <property type="match status" value="1"/>
</dbReference>
<comment type="similarity">
    <text evidence="1">Belongs to the N(4)/N(6)-methyltransferase family.</text>
</comment>
<dbReference type="GO" id="GO:0009307">
    <property type="term" value="P:DNA restriction-modification system"/>
    <property type="evidence" value="ECO:0007669"/>
    <property type="project" value="UniProtKB-KW"/>
</dbReference>
<dbReference type="Gene3D" id="3.40.50.150">
    <property type="entry name" value="Vaccinia Virus protein VP39"/>
    <property type="match status" value="1"/>
</dbReference>
<keyword evidence="8" id="KW-0175">Coiled coil</keyword>
<dbReference type="Pfam" id="PF02384">
    <property type="entry name" value="N6_Mtase"/>
    <property type="match status" value="1"/>
</dbReference>
<keyword evidence="5" id="KW-0949">S-adenosyl-L-methionine</keyword>
<dbReference type="InterPro" id="IPR038333">
    <property type="entry name" value="T1MK-like_N_sf"/>
</dbReference>
<proteinExistence type="inferred from homology"/>
<evidence type="ECO:0000256" key="8">
    <source>
        <dbReference type="SAM" id="Coils"/>
    </source>
</evidence>
<evidence type="ECO:0000313" key="12">
    <source>
        <dbReference type="Proteomes" id="UP001152876"/>
    </source>
</evidence>
<keyword evidence="4" id="KW-0808">Transferase</keyword>
<evidence type="ECO:0000256" key="6">
    <source>
        <dbReference type="ARBA" id="ARBA00022747"/>
    </source>
</evidence>
<gene>
    <name evidence="11" type="ORF">H010_02367</name>
</gene>
<dbReference type="PRINTS" id="PR00507">
    <property type="entry name" value="N12N6MTFRASE"/>
</dbReference>
<dbReference type="RefSeq" id="WP_068170660.1">
    <property type="nucleotide sequence ID" value="NZ_AOGK01000002.1"/>
</dbReference>
<keyword evidence="3" id="KW-0489">Methyltransferase</keyword>
<feature type="domain" description="N6 adenine-specific DNA methyltransferase N-terminal" evidence="10">
    <location>
        <begin position="12"/>
        <end position="111"/>
    </location>
</feature>
<dbReference type="GO" id="GO:0009007">
    <property type="term" value="F:site-specific DNA-methyltransferase (adenine-specific) activity"/>
    <property type="evidence" value="ECO:0007669"/>
    <property type="project" value="UniProtKB-EC"/>
</dbReference>
<evidence type="ECO:0000256" key="2">
    <source>
        <dbReference type="ARBA" id="ARBA00011900"/>
    </source>
</evidence>
<dbReference type="InterPro" id="IPR052916">
    <property type="entry name" value="Type-I_RE_MTase_Subunit"/>
</dbReference>
<evidence type="ECO:0000256" key="7">
    <source>
        <dbReference type="ARBA" id="ARBA00047942"/>
    </source>
</evidence>
<evidence type="ECO:0000313" key="11">
    <source>
        <dbReference type="EMBL" id="MDG5974076.1"/>
    </source>
</evidence>
<dbReference type="GO" id="GO:0003677">
    <property type="term" value="F:DNA binding"/>
    <property type="evidence" value="ECO:0007669"/>
    <property type="project" value="InterPro"/>
</dbReference>
<dbReference type="AlphaFoldDB" id="A0A9X4NQJ7"/>
<evidence type="ECO:0000256" key="1">
    <source>
        <dbReference type="ARBA" id="ARBA00006594"/>
    </source>
</evidence>
<dbReference type="PANTHER" id="PTHR42998">
    <property type="entry name" value="TYPE I RESTRICTION ENZYME HINDVIIP M PROTEIN-RELATED"/>
    <property type="match status" value="1"/>
</dbReference>
<evidence type="ECO:0000256" key="5">
    <source>
        <dbReference type="ARBA" id="ARBA00022691"/>
    </source>
</evidence>
<dbReference type="Proteomes" id="UP001152876">
    <property type="component" value="Unassembled WGS sequence"/>
</dbReference>
<keyword evidence="12" id="KW-1185">Reference proteome</keyword>
<evidence type="ECO:0000256" key="4">
    <source>
        <dbReference type="ARBA" id="ARBA00022679"/>
    </source>
</evidence>
<dbReference type="PANTHER" id="PTHR42998:SF1">
    <property type="entry name" value="TYPE I RESTRICTION ENZYME HINDI METHYLASE SUBUNIT"/>
    <property type="match status" value="1"/>
</dbReference>
<dbReference type="OrthoDB" id="9784823at2"/>
<dbReference type="EMBL" id="AOGK01000002">
    <property type="protein sequence ID" value="MDG5974076.1"/>
    <property type="molecule type" value="Genomic_DNA"/>
</dbReference>
<dbReference type="EC" id="2.1.1.72" evidence="2"/>
<name>A0A9X4NQJ7_9BURK</name>
<comment type="catalytic activity">
    <reaction evidence="7">
        <text>a 2'-deoxyadenosine in DNA + S-adenosyl-L-methionine = an N(6)-methyl-2'-deoxyadenosine in DNA + S-adenosyl-L-homocysteine + H(+)</text>
        <dbReference type="Rhea" id="RHEA:15197"/>
        <dbReference type="Rhea" id="RHEA-COMP:12418"/>
        <dbReference type="Rhea" id="RHEA-COMP:12419"/>
        <dbReference type="ChEBI" id="CHEBI:15378"/>
        <dbReference type="ChEBI" id="CHEBI:57856"/>
        <dbReference type="ChEBI" id="CHEBI:59789"/>
        <dbReference type="ChEBI" id="CHEBI:90615"/>
        <dbReference type="ChEBI" id="CHEBI:90616"/>
        <dbReference type="EC" id="2.1.1.72"/>
    </reaction>
</comment>
<feature type="coiled-coil region" evidence="8">
    <location>
        <begin position="545"/>
        <end position="579"/>
    </location>
</feature>
<keyword evidence="6" id="KW-0680">Restriction system</keyword>